<keyword evidence="4 7" id="KW-0009">Actin-binding</keyword>
<sequence length="85" mass="9323">MSWQTYVDEHLMCEIEGQQGHHLTAAAIIGHDGSVWAKSPNFPGGATIKKTGQALVFGLYEEPLTPGQCNLFVERLGDYFTDQGL</sequence>
<dbReference type="PANTHER" id="PTHR11604">
    <property type="entry name" value="PROFILIN"/>
    <property type="match status" value="1"/>
</dbReference>
<name>A0A6A2YBB5_HIBSY</name>
<accession>A0A6A2YBB5</accession>
<dbReference type="SMART" id="SM00392">
    <property type="entry name" value="PROF"/>
    <property type="match status" value="1"/>
</dbReference>
<comment type="subunit">
    <text evidence="6">Occurs in many kinds of cells as a complex with monomeric actin in a 1:1 ratio.</text>
</comment>
<dbReference type="EMBL" id="VEPZ02001406">
    <property type="protein sequence ID" value="KAE8675026.1"/>
    <property type="molecule type" value="Genomic_DNA"/>
</dbReference>
<dbReference type="InterPro" id="IPR036140">
    <property type="entry name" value="PFN_sf"/>
</dbReference>
<protein>
    <recommendedName>
        <fullName evidence="7">Profilin</fullName>
    </recommendedName>
</protein>
<evidence type="ECO:0000256" key="5">
    <source>
        <dbReference type="ARBA" id="ARBA00023212"/>
    </source>
</evidence>
<dbReference type="CDD" id="cd00148">
    <property type="entry name" value="PROF"/>
    <property type="match status" value="1"/>
</dbReference>
<dbReference type="InterPro" id="IPR048278">
    <property type="entry name" value="PFN"/>
</dbReference>
<reference evidence="8" key="1">
    <citation type="submission" date="2019-09" db="EMBL/GenBank/DDBJ databases">
        <title>Draft genome information of white flower Hibiscus syriacus.</title>
        <authorList>
            <person name="Kim Y.-M."/>
        </authorList>
    </citation>
    <scope>NUCLEOTIDE SEQUENCE [LARGE SCALE GENOMIC DNA]</scope>
    <source>
        <strain evidence="8">YM2019G1</strain>
    </source>
</reference>
<dbReference type="InterPro" id="IPR027310">
    <property type="entry name" value="Profilin_CS"/>
</dbReference>
<evidence type="ECO:0000313" key="9">
    <source>
        <dbReference type="Proteomes" id="UP000436088"/>
    </source>
</evidence>
<evidence type="ECO:0000256" key="3">
    <source>
        <dbReference type="ARBA" id="ARBA00022490"/>
    </source>
</evidence>
<evidence type="ECO:0000256" key="7">
    <source>
        <dbReference type="RuleBase" id="RU003909"/>
    </source>
</evidence>
<evidence type="ECO:0000256" key="6">
    <source>
        <dbReference type="RuleBase" id="RU003908"/>
    </source>
</evidence>
<evidence type="ECO:0000256" key="4">
    <source>
        <dbReference type="ARBA" id="ARBA00023203"/>
    </source>
</evidence>
<dbReference type="GO" id="GO:0003785">
    <property type="term" value="F:actin monomer binding"/>
    <property type="evidence" value="ECO:0007669"/>
    <property type="project" value="TreeGrafter"/>
</dbReference>
<dbReference type="SUPFAM" id="SSF55770">
    <property type="entry name" value="Profilin (actin-binding protein)"/>
    <property type="match status" value="1"/>
</dbReference>
<evidence type="ECO:0000313" key="8">
    <source>
        <dbReference type="EMBL" id="KAE8675026.1"/>
    </source>
</evidence>
<dbReference type="AlphaFoldDB" id="A0A6A2YBB5"/>
<proteinExistence type="inferred from homology"/>
<comment type="subcellular location">
    <subcellularLocation>
        <location evidence="1">Cytoplasm</location>
        <location evidence="1">Cytoskeleton</location>
    </subcellularLocation>
</comment>
<keyword evidence="9" id="KW-1185">Reference proteome</keyword>
<comment type="caution">
    <text evidence="8">The sequence shown here is derived from an EMBL/GenBank/DDBJ whole genome shotgun (WGS) entry which is preliminary data.</text>
</comment>
<dbReference type="GO" id="GO:0005856">
    <property type="term" value="C:cytoskeleton"/>
    <property type="evidence" value="ECO:0007669"/>
    <property type="project" value="UniProtKB-SubCell"/>
</dbReference>
<keyword evidence="3" id="KW-0963">Cytoplasm</keyword>
<dbReference type="GO" id="GO:0005938">
    <property type="term" value="C:cell cortex"/>
    <property type="evidence" value="ECO:0007669"/>
    <property type="project" value="TreeGrafter"/>
</dbReference>
<dbReference type="PRINTS" id="PR01640">
    <property type="entry name" value="PROFILINPLNT"/>
</dbReference>
<dbReference type="Proteomes" id="UP000436088">
    <property type="component" value="Unassembled WGS sequence"/>
</dbReference>
<comment type="similarity">
    <text evidence="2 7">Belongs to the profilin family.</text>
</comment>
<dbReference type="PRINTS" id="PR00392">
    <property type="entry name" value="PROFILIN"/>
</dbReference>
<keyword evidence="5 6" id="KW-0206">Cytoskeleton</keyword>
<evidence type="ECO:0000256" key="1">
    <source>
        <dbReference type="ARBA" id="ARBA00004245"/>
    </source>
</evidence>
<dbReference type="Gene3D" id="3.30.450.30">
    <property type="entry name" value="Dynein light chain 2a, cytoplasmic"/>
    <property type="match status" value="2"/>
</dbReference>
<evidence type="ECO:0000256" key="2">
    <source>
        <dbReference type="ARBA" id="ARBA00010058"/>
    </source>
</evidence>
<organism evidence="8 9">
    <name type="scientific">Hibiscus syriacus</name>
    <name type="common">Rose of Sharon</name>
    <dbReference type="NCBI Taxonomy" id="106335"/>
    <lineage>
        <taxon>Eukaryota</taxon>
        <taxon>Viridiplantae</taxon>
        <taxon>Streptophyta</taxon>
        <taxon>Embryophyta</taxon>
        <taxon>Tracheophyta</taxon>
        <taxon>Spermatophyta</taxon>
        <taxon>Magnoliopsida</taxon>
        <taxon>eudicotyledons</taxon>
        <taxon>Gunneridae</taxon>
        <taxon>Pentapetalae</taxon>
        <taxon>rosids</taxon>
        <taxon>malvids</taxon>
        <taxon>Malvales</taxon>
        <taxon>Malvaceae</taxon>
        <taxon>Malvoideae</taxon>
        <taxon>Hibiscus</taxon>
    </lineage>
</organism>
<dbReference type="PANTHER" id="PTHR11604:SF35">
    <property type="entry name" value="PROFILIN-3"/>
    <property type="match status" value="1"/>
</dbReference>
<dbReference type="InterPro" id="IPR005455">
    <property type="entry name" value="PFN_euk"/>
</dbReference>
<comment type="function">
    <text evidence="6">Binds to actin and affects the structure of the cytoskeleton. At high concentrations, profilin prevents the polymerization of actin, whereas it enhances it at low concentrations.</text>
</comment>
<dbReference type="Pfam" id="PF00235">
    <property type="entry name" value="Profilin"/>
    <property type="match status" value="2"/>
</dbReference>
<gene>
    <name evidence="8" type="ORF">F3Y22_tig00111701pilonHSYRG00015</name>
</gene>
<dbReference type="PROSITE" id="PS00414">
    <property type="entry name" value="PROFILIN"/>
    <property type="match status" value="1"/>
</dbReference>